<proteinExistence type="predicted"/>
<sequence length="116" mass="11521">AQGAAGAAQSHGGLAAQWRQGPLGRATPCGACADSPAARRSRRQCGCGADGAARARPVSEGPSPCGPRPCPCRSRRATGQVRLRNAGAGQRPGGKIRVGSSMTAVAGCRTQGCEPG</sequence>
<organism evidence="2">
    <name type="scientific">Castor canadensis</name>
    <name type="common">American beaver</name>
    <dbReference type="NCBI Taxonomy" id="51338"/>
    <lineage>
        <taxon>Eukaryota</taxon>
        <taxon>Metazoa</taxon>
        <taxon>Chordata</taxon>
        <taxon>Craniata</taxon>
        <taxon>Vertebrata</taxon>
        <taxon>Euteleostomi</taxon>
        <taxon>Mammalia</taxon>
        <taxon>Eutheria</taxon>
        <taxon>Euarchontoglires</taxon>
        <taxon>Glires</taxon>
        <taxon>Rodentia</taxon>
        <taxon>Castorimorpha</taxon>
        <taxon>Castoridae</taxon>
        <taxon>Castor</taxon>
    </lineage>
</organism>
<protein>
    <submittedName>
        <fullName evidence="2">Uncharacterized protein</fullName>
    </submittedName>
</protein>
<dbReference type="Ensembl" id="ENSCCNT00000031553.1">
    <property type="protein sequence ID" value="ENSCCNP00000024757.1"/>
    <property type="gene ID" value="ENSCCNG00000024242.1"/>
</dbReference>
<feature type="region of interest" description="Disordered" evidence="1">
    <location>
        <begin position="49"/>
        <end position="69"/>
    </location>
</feature>
<feature type="region of interest" description="Disordered" evidence="1">
    <location>
        <begin position="1"/>
        <end position="20"/>
    </location>
</feature>
<name>A0A8C0ZWQ5_CASCN</name>
<feature type="compositionally biased region" description="Low complexity" evidence="1">
    <location>
        <begin position="1"/>
        <end position="17"/>
    </location>
</feature>
<reference evidence="2" key="1">
    <citation type="submission" date="2023-09" db="UniProtKB">
        <authorList>
            <consortium name="Ensembl"/>
        </authorList>
    </citation>
    <scope>IDENTIFICATION</scope>
</reference>
<accession>A0A8C0ZWQ5</accession>
<evidence type="ECO:0000256" key="1">
    <source>
        <dbReference type="SAM" id="MobiDB-lite"/>
    </source>
</evidence>
<dbReference type="AlphaFoldDB" id="A0A8C0ZWQ5"/>
<evidence type="ECO:0000313" key="2">
    <source>
        <dbReference type="Ensembl" id="ENSCCNP00000024757.1"/>
    </source>
</evidence>